<dbReference type="EMBL" id="FLYI01000200">
    <property type="protein sequence ID" value="SCA60471.1"/>
    <property type="molecule type" value="Genomic_DNA"/>
</dbReference>
<keyword evidence="1" id="KW-0472">Membrane</keyword>
<dbReference type="AlphaFoldDB" id="A0A1G4EDX9"/>
<evidence type="ECO:0000256" key="1">
    <source>
        <dbReference type="SAM" id="Phobius"/>
    </source>
</evidence>
<keyword evidence="1" id="KW-1133">Transmembrane helix</keyword>
<evidence type="ECO:0000313" key="2">
    <source>
        <dbReference type="EMBL" id="SCA60471.1"/>
    </source>
</evidence>
<dbReference type="VEuPathDB" id="PlasmoDB:PVW1_050007100"/>
<reference evidence="2 3" key="1">
    <citation type="submission" date="2016-07" db="EMBL/GenBank/DDBJ databases">
        <authorList>
            <consortium name="Pathogen Informatics"/>
        </authorList>
    </citation>
    <scope>NUCLEOTIDE SEQUENCE [LARGE SCALE GENOMIC DNA]</scope>
</reference>
<organism evidence="2 3">
    <name type="scientific">Plasmodium vivax</name>
    <name type="common">malaria parasite P. vivax</name>
    <dbReference type="NCBI Taxonomy" id="5855"/>
    <lineage>
        <taxon>Eukaryota</taxon>
        <taxon>Sar</taxon>
        <taxon>Alveolata</taxon>
        <taxon>Apicomplexa</taxon>
        <taxon>Aconoidasida</taxon>
        <taxon>Haemosporida</taxon>
        <taxon>Plasmodiidae</taxon>
        <taxon>Plasmodium</taxon>
        <taxon>Plasmodium (Plasmodium)</taxon>
    </lineage>
</organism>
<keyword evidence="1" id="KW-0812">Transmembrane</keyword>
<evidence type="ECO:0000313" key="3">
    <source>
        <dbReference type="Proteomes" id="UP000305196"/>
    </source>
</evidence>
<protein>
    <submittedName>
        <fullName evidence="2">Uncharacterized protein</fullName>
    </submittedName>
</protein>
<proteinExistence type="predicted"/>
<dbReference type="Pfam" id="PF12420">
    <property type="entry name" value="DUF3671"/>
    <property type="match status" value="1"/>
</dbReference>
<dbReference type="Proteomes" id="UP000305196">
    <property type="component" value="Unassembled WGS sequence"/>
</dbReference>
<dbReference type="VEuPathDB" id="PlasmoDB:PVP01_0010480"/>
<feature type="transmembrane region" description="Helical" evidence="1">
    <location>
        <begin position="12"/>
        <end position="30"/>
    </location>
</feature>
<dbReference type="VEuPathDB" id="PlasmoDB:PVPAM_040013400"/>
<name>A0A1G4EDX9_PLAVI</name>
<sequence length="125" mass="14902">MNYNIMSKLKPIILLNIVTYFVLSLIYDHWSLSKYLNKKYNNGKYWKERNVRILTNDELCSKMEDSGLKQELTGNYENNGLNNVTDYLHICDELKKNRSDTINSYREKLKYGYSKKKGFKKFGCF</sequence>
<accession>A0A1G4EDX9</accession>
<dbReference type="InterPro" id="IPR022139">
    <property type="entry name" value="Fam-L/Fam-M-like_plasmodium"/>
</dbReference>
<gene>
    <name evidence="2" type="ORF">PVC01_000070100</name>
</gene>